<evidence type="ECO:0000256" key="3">
    <source>
        <dbReference type="ARBA" id="ARBA00022840"/>
    </source>
</evidence>
<organism evidence="8 9">
    <name type="scientific">Staphylococcus gallinarum</name>
    <dbReference type="NCBI Taxonomy" id="1293"/>
    <lineage>
        <taxon>Bacteria</taxon>
        <taxon>Bacillati</taxon>
        <taxon>Bacillota</taxon>
        <taxon>Bacilli</taxon>
        <taxon>Bacillales</taxon>
        <taxon>Staphylococcaceae</taxon>
        <taxon>Staphylococcus</taxon>
    </lineage>
</organism>
<name>A0A380FGM6_STAGA</name>
<dbReference type="GO" id="GO:0051301">
    <property type="term" value="P:cell division"/>
    <property type="evidence" value="ECO:0007669"/>
    <property type="project" value="InterPro"/>
</dbReference>
<feature type="domain" description="Mur ligase central" evidence="7">
    <location>
        <begin position="28"/>
        <end position="55"/>
    </location>
</feature>
<protein>
    <submittedName>
        <fullName evidence="8">UDP-N-acetylmuramoyl-L-alanyl-D-glutamate synthetase</fullName>
        <ecNumber evidence="8">6.3.2.9</ecNumber>
    </submittedName>
</protein>
<gene>
    <name evidence="8" type="primary">murD_2</name>
    <name evidence="8" type="ORF">NCTC12195_02058</name>
</gene>
<dbReference type="GO" id="GO:0005524">
    <property type="term" value="F:ATP binding"/>
    <property type="evidence" value="ECO:0007669"/>
    <property type="project" value="UniProtKB-KW"/>
</dbReference>
<dbReference type="InterPro" id="IPR013221">
    <property type="entry name" value="Mur_ligase_cen"/>
</dbReference>
<dbReference type="GO" id="GO:0008360">
    <property type="term" value="P:regulation of cell shape"/>
    <property type="evidence" value="ECO:0007669"/>
    <property type="project" value="UniProtKB-KW"/>
</dbReference>
<accession>A0A380FGM6</accession>
<evidence type="ECO:0000259" key="7">
    <source>
        <dbReference type="Pfam" id="PF08245"/>
    </source>
</evidence>
<keyword evidence="5" id="KW-0573">Peptidoglycan synthesis</keyword>
<evidence type="ECO:0000256" key="4">
    <source>
        <dbReference type="ARBA" id="ARBA00022960"/>
    </source>
</evidence>
<dbReference type="GO" id="GO:0005737">
    <property type="term" value="C:cytoplasm"/>
    <property type="evidence" value="ECO:0007669"/>
    <property type="project" value="InterPro"/>
</dbReference>
<dbReference type="PANTHER" id="PTHR43692:SF1">
    <property type="entry name" value="UDP-N-ACETYLMURAMOYLALANINE--D-GLUTAMATE LIGASE"/>
    <property type="match status" value="1"/>
</dbReference>
<evidence type="ECO:0000256" key="5">
    <source>
        <dbReference type="ARBA" id="ARBA00022984"/>
    </source>
</evidence>
<keyword evidence="4" id="KW-0133">Cell shape</keyword>
<dbReference type="Proteomes" id="UP000255277">
    <property type="component" value="Unassembled WGS sequence"/>
</dbReference>
<dbReference type="EC" id="6.3.2.9" evidence="8"/>
<evidence type="ECO:0000256" key="1">
    <source>
        <dbReference type="ARBA" id="ARBA00022598"/>
    </source>
</evidence>
<dbReference type="InterPro" id="IPR005762">
    <property type="entry name" value="MurD"/>
</dbReference>
<keyword evidence="3" id="KW-0067">ATP-binding</keyword>
<dbReference type="InterPro" id="IPR036565">
    <property type="entry name" value="Mur-like_cat_sf"/>
</dbReference>
<evidence type="ECO:0000256" key="2">
    <source>
        <dbReference type="ARBA" id="ARBA00022741"/>
    </source>
</evidence>
<evidence type="ECO:0000256" key="6">
    <source>
        <dbReference type="ARBA" id="ARBA00023316"/>
    </source>
</evidence>
<dbReference type="SUPFAM" id="SSF53623">
    <property type="entry name" value="MurD-like peptide ligases, catalytic domain"/>
    <property type="match status" value="1"/>
</dbReference>
<proteinExistence type="predicted"/>
<keyword evidence="2" id="KW-0547">Nucleotide-binding</keyword>
<dbReference type="Pfam" id="PF08245">
    <property type="entry name" value="Mur_ligase_M"/>
    <property type="match status" value="1"/>
</dbReference>
<evidence type="ECO:0000313" key="9">
    <source>
        <dbReference type="Proteomes" id="UP000255277"/>
    </source>
</evidence>
<evidence type="ECO:0000313" key="8">
    <source>
        <dbReference type="EMBL" id="SUM32611.1"/>
    </source>
</evidence>
<dbReference type="PANTHER" id="PTHR43692">
    <property type="entry name" value="UDP-N-ACETYLMURAMOYLALANINE--D-GLUTAMATE LIGASE"/>
    <property type="match status" value="1"/>
</dbReference>
<sequence length="73" mass="7921">MQLLKKGLKILTEVELSYLISEAPIIGVTGTNGKTTVTSLIGDMFQKKVELQAKYQVISVLFAFKGCTGSNIN</sequence>
<dbReference type="AlphaFoldDB" id="A0A380FGM6"/>
<dbReference type="GO" id="GO:0071555">
    <property type="term" value="P:cell wall organization"/>
    <property type="evidence" value="ECO:0007669"/>
    <property type="project" value="UniProtKB-KW"/>
</dbReference>
<dbReference type="GO" id="GO:0008764">
    <property type="term" value="F:UDP-N-acetylmuramoylalanine-D-glutamate ligase activity"/>
    <property type="evidence" value="ECO:0007669"/>
    <property type="project" value="UniProtKB-EC"/>
</dbReference>
<keyword evidence="1 8" id="KW-0436">Ligase</keyword>
<dbReference type="GO" id="GO:0009252">
    <property type="term" value="P:peptidoglycan biosynthetic process"/>
    <property type="evidence" value="ECO:0007669"/>
    <property type="project" value="UniProtKB-KW"/>
</dbReference>
<dbReference type="Gene3D" id="3.40.1190.10">
    <property type="entry name" value="Mur-like, catalytic domain"/>
    <property type="match status" value="1"/>
</dbReference>
<dbReference type="EMBL" id="UHDK01000001">
    <property type="protein sequence ID" value="SUM32611.1"/>
    <property type="molecule type" value="Genomic_DNA"/>
</dbReference>
<reference evidence="8 9" key="1">
    <citation type="submission" date="2018-06" db="EMBL/GenBank/DDBJ databases">
        <authorList>
            <consortium name="Pathogen Informatics"/>
            <person name="Doyle S."/>
        </authorList>
    </citation>
    <scope>NUCLEOTIDE SEQUENCE [LARGE SCALE GENOMIC DNA]</scope>
    <source>
        <strain evidence="8 9">NCTC12195</strain>
    </source>
</reference>
<keyword evidence="6" id="KW-0961">Cell wall biogenesis/degradation</keyword>